<dbReference type="InterPro" id="IPR040783">
    <property type="entry name" value="VLRF1"/>
</dbReference>
<dbReference type="Proteomes" id="UP001595816">
    <property type="component" value="Unassembled WGS sequence"/>
</dbReference>
<dbReference type="Pfam" id="PF18859">
    <property type="entry name" value="acVLRF1"/>
    <property type="match status" value="1"/>
</dbReference>
<gene>
    <name evidence="2" type="ORF">ACFOZ4_11950</name>
</gene>
<dbReference type="RefSeq" id="WP_253754736.1">
    <property type="nucleotide sequence ID" value="NZ_JAMZDZ010000001.1"/>
</dbReference>
<feature type="domain" description="Actinobacteria/chloroflexi VLRF1 release factor" evidence="1">
    <location>
        <begin position="90"/>
        <end position="221"/>
    </location>
</feature>
<dbReference type="Gene3D" id="3.30.420.60">
    <property type="entry name" value="eRF1 domain 2"/>
    <property type="match status" value="1"/>
</dbReference>
<dbReference type="InterPro" id="IPR042226">
    <property type="entry name" value="eFR1_2_sf"/>
</dbReference>
<dbReference type="EMBL" id="JBHSAY010000006">
    <property type="protein sequence ID" value="MFC4131316.1"/>
    <property type="molecule type" value="Genomic_DNA"/>
</dbReference>
<protein>
    <submittedName>
        <fullName evidence="2">AcVLRF1 family peptidyl-tRNA hydrolase</fullName>
    </submittedName>
</protein>
<evidence type="ECO:0000259" key="1">
    <source>
        <dbReference type="Pfam" id="PF18859"/>
    </source>
</evidence>
<accession>A0ABV8LLG2</accession>
<evidence type="ECO:0000313" key="3">
    <source>
        <dbReference type="Proteomes" id="UP001595816"/>
    </source>
</evidence>
<evidence type="ECO:0000313" key="2">
    <source>
        <dbReference type="EMBL" id="MFC4131316.1"/>
    </source>
</evidence>
<organism evidence="2 3">
    <name type="scientific">Hamadaea flava</name>
    <dbReference type="NCBI Taxonomy" id="1742688"/>
    <lineage>
        <taxon>Bacteria</taxon>
        <taxon>Bacillati</taxon>
        <taxon>Actinomycetota</taxon>
        <taxon>Actinomycetes</taxon>
        <taxon>Micromonosporales</taxon>
        <taxon>Micromonosporaceae</taxon>
        <taxon>Hamadaea</taxon>
    </lineage>
</organism>
<sequence length="228" mass="24072">MSSRPAAGGGRWVDVDPERLSKWISGFRTRHGSVTVAPVASADQGWIRLAGADGSTATFHLAPGMTLPVVEAPSLLDLDRFVAAAQEPRVLGLLLARRNAAAIGVADGPDLVASKVETFYVQARTAAGGWSQQRYARRRGNQAAAGVREAADVAARILLPYAGKMAALVCGGDRPTVEAILADKRLTVLADLRQGRLLDVAEPRHVVLLDTIPLARAVPVHVVDPAPE</sequence>
<reference evidence="3" key="1">
    <citation type="journal article" date="2019" name="Int. J. Syst. Evol. Microbiol.">
        <title>The Global Catalogue of Microorganisms (GCM) 10K type strain sequencing project: providing services to taxonomists for standard genome sequencing and annotation.</title>
        <authorList>
            <consortium name="The Broad Institute Genomics Platform"/>
            <consortium name="The Broad Institute Genome Sequencing Center for Infectious Disease"/>
            <person name="Wu L."/>
            <person name="Ma J."/>
        </authorList>
    </citation>
    <scope>NUCLEOTIDE SEQUENCE [LARGE SCALE GENOMIC DNA]</scope>
    <source>
        <strain evidence="3">CGMCC 4.7289</strain>
    </source>
</reference>
<dbReference type="SUPFAM" id="SSF53137">
    <property type="entry name" value="Translational machinery components"/>
    <property type="match status" value="1"/>
</dbReference>
<keyword evidence="2" id="KW-0378">Hydrolase</keyword>
<dbReference type="NCBIfam" id="NF041024">
    <property type="entry name" value="acVLRF1_NCBI"/>
    <property type="match status" value="1"/>
</dbReference>
<keyword evidence="3" id="KW-1185">Reference proteome</keyword>
<proteinExistence type="predicted"/>
<name>A0ABV8LLG2_9ACTN</name>
<comment type="caution">
    <text evidence="2">The sequence shown here is derived from an EMBL/GenBank/DDBJ whole genome shotgun (WGS) entry which is preliminary data.</text>
</comment>
<dbReference type="GO" id="GO:0016787">
    <property type="term" value="F:hydrolase activity"/>
    <property type="evidence" value="ECO:0007669"/>
    <property type="project" value="UniProtKB-KW"/>
</dbReference>